<evidence type="ECO:0000313" key="1">
    <source>
        <dbReference type="EMBL" id="NGZ43968.1"/>
    </source>
</evidence>
<keyword evidence="2" id="KW-1185">Reference proteome</keyword>
<evidence type="ECO:0008006" key="3">
    <source>
        <dbReference type="Google" id="ProtNLM"/>
    </source>
</evidence>
<evidence type="ECO:0000313" key="2">
    <source>
        <dbReference type="Proteomes" id="UP001318301"/>
    </source>
</evidence>
<reference evidence="1 2" key="1">
    <citation type="submission" date="2019-02" db="EMBL/GenBank/DDBJ databases">
        <title>Genome of a new Bacteroidetes strain.</title>
        <authorList>
            <person name="Pitt A."/>
        </authorList>
    </citation>
    <scope>NUCLEOTIDE SEQUENCE [LARGE SCALE GENOMIC DNA]</scope>
    <source>
        <strain evidence="1 2">50C-KIRBA</strain>
    </source>
</reference>
<name>A0ABX0EX48_9BACT</name>
<organism evidence="1 2">
    <name type="scientific">Aquirufa beregesia</name>
    <dbReference type="NCBI Taxonomy" id="2516556"/>
    <lineage>
        <taxon>Bacteria</taxon>
        <taxon>Pseudomonadati</taxon>
        <taxon>Bacteroidota</taxon>
        <taxon>Cytophagia</taxon>
        <taxon>Cytophagales</taxon>
        <taxon>Flectobacillaceae</taxon>
        <taxon>Aquirufa</taxon>
    </lineage>
</organism>
<gene>
    <name evidence="1" type="ORF">EWU23_05695</name>
</gene>
<sequence length="235" mass="27859">MEIKVNHQSIEGNWINPNSIKNPQTLVLGSFNPFENHSKLVDYYYGRSSNHFWRTIAISINKNEDYFFQKGSGFQRKKEIMDDRFCCLDVINSITFSATNKQVLDSYLKKEIYFNFKDQKIWAGYTDFQRKDRIHLVREYNQSILEFLKENNSIKRIIHTMGANRVNSKGVKPREKRLNNYGFDDFFNELKSICNKKQITINYESWSPSDYAIKRGSTPKGNLKNWLELNLYLTD</sequence>
<proteinExistence type="predicted"/>
<dbReference type="Gene3D" id="3.40.470.10">
    <property type="entry name" value="Uracil-DNA glycosylase-like domain"/>
    <property type="match status" value="1"/>
</dbReference>
<dbReference type="InterPro" id="IPR036895">
    <property type="entry name" value="Uracil-DNA_glycosylase-like_sf"/>
</dbReference>
<dbReference type="Proteomes" id="UP001318301">
    <property type="component" value="Unassembled WGS sequence"/>
</dbReference>
<dbReference type="EMBL" id="SEWW01000002">
    <property type="protein sequence ID" value="NGZ43968.1"/>
    <property type="molecule type" value="Genomic_DNA"/>
</dbReference>
<comment type="caution">
    <text evidence="1">The sequence shown here is derived from an EMBL/GenBank/DDBJ whole genome shotgun (WGS) entry which is preliminary data.</text>
</comment>
<accession>A0ABX0EX48</accession>
<protein>
    <recommendedName>
        <fullName evidence="3">Uracil-DNA glycosylase family protein</fullName>
    </recommendedName>
</protein>
<dbReference type="RefSeq" id="WP_166229724.1">
    <property type="nucleotide sequence ID" value="NZ_CBCSIJ010000004.1"/>
</dbReference>